<evidence type="ECO:0000313" key="2">
    <source>
        <dbReference type="Proteomes" id="UP001470752"/>
    </source>
</evidence>
<reference evidence="1 2" key="1">
    <citation type="submission" date="2024-04" db="EMBL/GenBank/DDBJ databases">
        <title>Human intestinal bacterial collection.</title>
        <authorList>
            <person name="Pauvert C."/>
            <person name="Hitch T.C.A."/>
            <person name="Clavel T."/>
        </authorList>
    </citation>
    <scope>NUCLEOTIDE SEQUENCE [LARGE SCALE GENOMIC DNA]</scope>
    <source>
        <strain evidence="1 2">CLA-AA-H161</strain>
    </source>
</reference>
<dbReference type="EMBL" id="JBBNFW010000209">
    <property type="protein sequence ID" value="MEQ2415201.1"/>
    <property type="molecule type" value="Genomic_DNA"/>
</dbReference>
<proteinExistence type="predicted"/>
<dbReference type="InterPro" id="IPR036812">
    <property type="entry name" value="NAD(P)_OxRdtase_dom_sf"/>
</dbReference>
<accession>A0ABV1CS40</accession>
<dbReference type="SUPFAM" id="SSF51430">
    <property type="entry name" value="NAD(P)-linked oxidoreductase"/>
    <property type="match status" value="1"/>
</dbReference>
<dbReference type="RefSeq" id="WP_317259463.1">
    <property type="nucleotide sequence ID" value="NZ_JAOQJM010000007.1"/>
</dbReference>
<protein>
    <recommendedName>
        <fullName evidence="3">Aldo/keto reductase</fullName>
    </recommendedName>
</protein>
<evidence type="ECO:0000313" key="1">
    <source>
        <dbReference type="EMBL" id="MEQ2415201.1"/>
    </source>
</evidence>
<dbReference type="Gene3D" id="3.20.20.100">
    <property type="entry name" value="NADP-dependent oxidoreductase domain"/>
    <property type="match status" value="1"/>
</dbReference>
<dbReference type="Proteomes" id="UP001470752">
    <property type="component" value="Unassembled WGS sequence"/>
</dbReference>
<comment type="caution">
    <text evidence="1">The sequence shown here is derived from an EMBL/GenBank/DDBJ whole genome shotgun (WGS) entry which is preliminary data.</text>
</comment>
<name>A0ABV1CS40_9FIRM</name>
<sequence>MEYVKLNNGVEMPIIGFGVFEIPAEHTAQCVYDAIECGYRL</sequence>
<organism evidence="1 2">
    <name type="scientific">Blautia acetigignens</name>
    <dbReference type="NCBI Taxonomy" id="2981783"/>
    <lineage>
        <taxon>Bacteria</taxon>
        <taxon>Bacillati</taxon>
        <taxon>Bacillota</taxon>
        <taxon>Clostridia</taxon>
        <taxon>Lachnospirales</taxon>
        <taxon>Lachnospiraceae</taxon>
        <taxon>Blautia</taxon>
    </lineage>
</organism>
<evidence type="ECO:0008006" key="3">
    <source>
        <dbReference type="Google" id="ProtNLM"/>
    </source>
</evidence>
<gene>
    <name evidence="1" type="ORF">AAAX94_19605</name>
</gene>
<keyword evidence="2" id="KW-1185">Reference proteome</keyword>